<evidence type="ECO:0000313" key="2">
    <source>
        <dbReference type="EMBL" id="CAG8850536.1"/>
    </source>
</evidence>
<feature type="compositionally biased region" description="Basic and acidic residues" evidence="1">
    <location>
        <begin position="96"/>
        <end position="111"/>
    </location>
</feature>
<feature type="region of interest" description="Disordered" evidence="1">
    <location>
        <begin position="96"/>
        <end position="122"/>
    </location>
</feature>
<reference evidence="2 3" key="1">
    <citation type="submission" date="2021-06" db="EMBL/GenBank/DDBJ databases">
        <authorList>
            <person name="Kallberg Y."/>
            <person name="Tangrot J."/>
            <person name="Rosling A."/>
        </authorList>
    </citation>
    <scope>NUCLEOTIDE SEQUENCE [LARGE SCALE GENOMIC DNA]</scope>
    <source>
        <strain evidence="2 3">120-4 pot B 10/14</strain>
    </source>
</reference>
<proteinExistence type="predicted"/>
<keyword evidence="3" id="KW-1185">Reference proteome</keyword>
<feature type="region of interest" description="Disordered" evidence="1">
    <location>
        <begin position="1"/>
        <end position="37"/>
    </location>
</feature>
<name>A0ABN7XAD7_GIGMA</name>
<feature type="compositionally biased region" description="Polar residues" evidence="1">
    <location>
        <begin position="1"/>
        <end position="19"/>
    </location>
</feature>
<gene>
    <name evidence="2" type="ORF">GMARGA_LOCUS40262</name>
</gene>
<dbReference type="EMBL" id="CAJVQB010101593">
    <property type="protein sequence ID" value="CAG8850536.1"/>
    <property type="molecule type" value="Genomic_DNA"/>
</dbReference>
<protein>
    <submittedName>
        <fullName evidence="2">24685_t:CDS:1</fullName>
    </submittedName>
</protein>
<accession>A0ABN7XAD7</accession>
<organism evidence="2 3">
    <name type="scientific">Gigaspora margarita</name>
    <dbReference type="NCBI Taxonomy" id="4874"/>
    <lineage>
        <taxon>Eukaryota</taxon>
        <taxon>Fungi</taxon>
        <taxon>Fungi incertae sedis</taxon>
        <taxon>Mucoromycota</taxon>
        <taxon>Glomeromycotina</taxon>
        <taxon>Glomeromycetes</taxon>
        <taxon>Diversisporales</taxon>
        <taxon>Gigasporaceae</taxon>
        <taxon>Gigaspora</taxon>
    </lineage>
</organism>
<sequence length="122" mass="14006">MLNDNSFSSQLPETINTSVKCKADKSKGGRPRMPIWDDYNEGEDDGHRHFGASCRYCDKGKWQCRKPSTMEAHLALHCNGPVPDNIRRKWLIEVAKRGEKSNDDRDNEFPIRKKAKTNQSLT</sequence>
<feature type="non-terminal residue" evidence="2">
    <location>
        <position position="122"/>
    </location>
</feature>
<dbReference type="Proteomes" id="UP000789901">
    <property type="component" value="Unassembled WGS sequence"/>
</dbReference>
<comment type="caution">
    <text evidence="2">The sequence shown here is derived from an EMBL/GenBank/DDBJ whole genome shotgun (WGS) entry which is preliminary data.</text>
</comment>
<evidence type="ECO:0000313" key="3">
    <source>
        <dbReference type="Proteomes" id="UP000789901"/>
    </source>
</evidence>
<evidence type="ECO:0000256" key="1">
    <source>
        <dbReference type="SAM" id="MobiDB-lite"/>
    </source>
</evidence>